<name>A0A975NQF0_9BRAD</name>
<sequence>MPAGDPATATLQFQALDPDIVSEAIPAFFIGRNKDGFWVARDAKGRIGGMFLFANSALAFAKENSEPEGCATIFPSHRFELDLENSGNPLVDYLGPLMRLAAFARRRIAALLGLRAPGAKEF</sequence>
<dbReference type="EMBL" id="CP076135">
    <property type="protein sequence ID" value="QWG19457.1"/>
    <property type="molecule type" value="Genomic_DNA"/>
</dbReference>
<organism evidence="1 2">
    <name type="scientific">Bradyrhizobium sediminis</name>
    <dbReference type="NCBI Taxonomy" id="2840469"/>
    <lineage>
        <taxon>Bacteria</taxon>
        <taxon>Pseudomonadati</taxon>
        <taxon>Pseudomonadota</taxon>
        <taxon>Alphaproteobacteria</taxon>
        <taxon>Hyphomicrobiales</taxon>
        <taxon>Nitrobacteraceae</taxon>
        <taxon>Bradyrhizobium</taxon>
    </lineage>
</organism>
<dbReference type="RefSeq" id="WP_215614980.1">
    <property type="nucleotide sequence ID" value="NZ_CP076135.1"/>
</dbReference>
<gene>
    <name evidence="1" type="ORF">KMZ68_06315</name>
</gene>
<protein>
    <submittedName>
        <fullName evidence="1">Uncharacterized protein</fullName>
    </submittedName>
</protein>
<accession>A0A975NQF0</accession>
<proteinExistence type="predicted"/>
<reference evidence="1" key="1">
    <citation type="submission" date="2021-06" db="EMBL/GenBank/DDBJ databases">
        <title>Bradyrhizobium sp. S2-11-2 Genome sequencing.</title>
        <authorList>
            <person name="Jin L."/>
        </authorList>
    </citation>
    <scope>NUCLEOTIDE SEQUENCE</scope>
    <source>
        <strain evidence="1">S2-11-2</strain>
    </source>
</reference>
<evidence type="ECO:0000313" key="2">
    <source>
        <dbReference type="Proteomes" id="UP000680805"/>
    </source>
</evidence>
<evidence type="ECO:0000313" key="1">
    <source>
        <dbReference type="EMBL" id="QWG19457.1"/>
    </source>
</evidence>
<dbReference type="KEGG" id="bsei:KMZ68_06315"/>
<dbReference type="Proteomes" id="UP000680805">
    <property type="component" value="Chromosome"/>
</dbReference>
<dbReference type="AlphaFoldDB" id="A0A975NQF0"/>